<comment type="subcellular location">
    <subcellularLocation>
        <location evidence="1">Cell membrane</location>
        <topology evidence="1">Multi-pass membrane protein</topology>
    </subcellularLocation>
</comment>
<gene>
    <name evidence="12" type="primary">arsB2</name>
    <name evidence="12" type="ORF">nbrc107696_15620</name>
</gene>
<feature type="transmembrane region" description="Helical" evidence="10">
    <location>
        <begin position="74"/>
        <end position="97"/>
    </location>
</feature>
<feature type="transmembrane region" description="Helical" evidence="10">
    <location>
        <begin position="208"/>
        <end position="226"/>
    </location>
</feature>
<dbReference type="PANTHER" id="PTHR43302:SF5">
    <property type="entry name" value="TRANSPORTER ARSB-RELATED"/>
    <property type="match status" value="1"/>
</dbReference>
<proteinExistence type="inferred from homology"/>
<name>A0A7I9V6T8_9ACTN</name>
<evidence type="ECO:0000259" key="11">
    <source>
        <dbReference type="Pfam" id="PF03600"/>
    </source>
</evidence>
<dbReference type="GO" id="GO:0005886">
    <property type="term" value="C:plasma membrane"/>
    <property type="evidence" value="ECO:0007669"/>
    <property type="project" value="UniProtKB-SubCell"/>
</dbReference>
<organism evidence="12 13">
    <name type="scientific">Gordonia spumicola</name>
    <dbReference type="NCBI Taxonomy" id="589161"/>
    <lineage>
        <taxon>Bacteria</taxon>
        <taxon>Bacillati</taxon>
        <taxon>Actinomycetota</taxon>
        <taxon>Actinomycetes</taxon>
        <taxon>Mycobacteriales</taxon>
        <taxon>Gordoniaceae</taxon>
        <taxon>Gordonia</taxon>
    </lineage>
</organism>
<keyword evidence="6 10" id="KW-0812">Transmembrane</keyword>
<dbReference type="GO" id="GO:0015105">
    <property type="term" value="F:arsenite transmembrane transporter activity"/>
    <property type="evidence" value="ECO:0007669"/>
    <property type="project" value="InterPro"/>
</dbReference>
<dbReference type="InterPro" id="IPR000802">
    <property type="entry name" value="Arsenical_pump_ArsB"/>
</dbReference>
<keyword evidence="13" id="KW-1185">Reference proteome</keyword>
<feature type="transmembrane region" description="Helical" evidence="10">
    <location>
        <begin position="332"/>
        <end position="355"/>
    </location>
</feature>
<comment type="similarity">
    <text evidence="2">Belongs to the ArsB family.</text>
</comment>
<dbReference type="PRINTS" id="PR00758">
    <property type="entry name" value="ARSENICPUMP"/>
</dbReference>
<sequence length="389" mass="40006">MTAALGRWWLVGASVVAAGVLVVVSPDDARSLLDRLTPVLVFVAAMSVVVNTAADAGAFDAVATGLQRIALPRLSAPAATWVRVVVLAVVSTAFLSLDTTAIMVTPLAVAVARRAGVGVGAIGLAVVWIANIASLLLPVSNLTNLLAVSGEAFAGTGDYLSVMWRPALVATATAVLASWIVYRSSARRSHGSGIGHDDAATGDRDPRLRVSLVVLGCMLPLLVSPIPYWSTAVGGAFVLVIVSLRGGAPRVSLSSIPWRSLMFVVALSSTAAVLHSLGAMDWSARMLSGSDESTGGLLLAGGTGALLSNLINNIPAFLALETAVDGHAGTAALLIGVNAGPIVTPWASLATLLWHDQLRRNGVDVPWRRYILAGCMVMPIAVIAPILAV</sequence>
<keyword evidence="5" id="KW-1003">Cell membrane</keyword>
<dbReference type="AlphaFoldDB" id="A0A7I9V6T8"/>
<comment type="similarity">
    <text evidence="3">Belongs to the CitM (TC 2.A.11) transporter family.</text>
</comment>
<evidence type="ECO:0000313" key="12">
    <source>
        <dbReference type="EMBL" id="GEE01116.1"/>
    </source>
</evidence>
<dbReference type="Pfam" id="PF03600">
    <property type="entry name" value="CitMHS"/>
    <property type="match status" value="1"/>
</dbReference>
<evidence type="ECO:0000256" key="9">
    <source>
        <dbReference type="ARBA" id="ARBA00023136"/>
    </source>
</evidence>
<accession>A0A7I9V6T8</accession>
<evidence type="ECO:0000256" key="4">
    <source>
        <dbReference type="ARBA" id="ARBA00022448"/>
    </source>
</evidence>
<reference evidence="13" key="1">
    <citation type="submission" date="2019-06" db="EMBL/GenBank/DDBJ databases">
        <title>Gordonia isolated from sludge of a wastewater treatment plant.</title>
        <authorList>
            <person name="Tamura T."/>
            <person name="Aoyama K."/>
            <person name="Kang Y."/>
            <person name="Saito S."/>
            <person name="Akiyama N."/>
            <person name="Yazawa K."/>
            <person name="Gonoi T."/>
            <person name="Mikami Y."/>
        </authorList>
    </citation>
    <scope>NUCLEOTIDE SEQUENCE [LARGE SCALE GENOMIC DNA]</scope>
    <source>
        <strain evidence="13">NBRC 107696</strain>
    </source>
</reference>
<evidence type="ECO:0000256" key="1">
    <source>
        <dbReference type="ARBA" id="ARBA00004651"/>
    </source>
</evidence>
<evidence type="ECO:0000256" key="10">
    <source>
        <dbReference type="SAM" id="Phobius"/>
    </source>
</evidence>
<evidence type="ECO:0000313" key="13">
    <source>
        <dbReference type="Proteomes" id="UP000444960"/>
    </source>
</evidence>
<dbReference type="PANTHER" id="PTHR43302">
    <property type="entry name" value="TRANSPORTER ARSB-RELATED"/>
    <property type="match status" value="1"/>
</dbReference>
<feature type="transmembrane region" description="Helical" evidence="10">
    <location>
        <begin position="297"/>
        <end position="320"/>
    </location>
</feature>
<comment type="caution">
    <text evidence="12">The sequence shown here is derived from an EMBL/GenBank/DDBJ whole genome shotgun (WGS) entry which is preliminary data.</text>
</comment>
<feature type="domain" description="Citrate transporter-like" evidence="11">
    <location>
        <begin position="13"/>
        <end position="333"/>
    </location>
</feature>
<keyword evidence="7" id="KW-0059">Arsenical resistance</keyword>
<feature type="transmembrane region" description="Helical" evidence="10">
    <location>
        <begin position="117"/>
        <end position="139"/>
    </location>
</feature>
<dbReference type="RefSeq" id="WP_161894952.1">
    <property type="nucleotide sequence ID" value="NZ_BJOV01000003.1"/>
</dbReference>
<feature type="transmembrane region" description="Helical" evidence="10">
    <location>
        <begin position="260"/>
        <end position="277"/>
    </location>
</feature>
<feature type="transmembrane region" description="Helical" evidence="10">
    <location>
        <begin position="159"/>
        <end position="182"/>
    </location>
</feature>
<feature type="transmembrane region" description="Helical" evidence="10">
    <location>
        <begin position="367"/>
        <end position="388"/>
    </location>
</feature>
<feature type="transmembrane region" description="Helical" evidence="10">
    <location>
        <begin position="36"/>
        <end position="54"/>
    </location>
</feature>
<dbReference type="Proteomes" id="UP000444960">
    <property type="component" value="Unassembled WGS sequence"/>
</dbReference>
<keyword evidence="9 10" id="KW-0472">Membrane</keyword>
<dbReference type="GO" id="GO:0046685">
    <property type="term" value="P:response to arsenic-containing substance"/>
    <property type="evidence" value="ECO:0007669"/>
    <property type="project" value="UniProtKB-KW"/>
</dbReference>
<evidence type="ECO:0000256" key="7">
    <source>
        <dbReference type="ARBA" id="ARBA00022849"/>
    </source>
</evidence>
<feature type="transmembrane region" description="Helical" evidence="10">
    <location>
        <begin position="6"/>
        <end position="24"/>
    </location>
</feature>
<keyword evidence="8 10" id="KW-1133">Transmembrane helix</keyword>
<evidence type="ECO:0000256" key="5">
    <source>
        <dbReference type="ARBA" id="ARBA00022475"/>
    </source>
</evidence>
<dbReference type="EMBL" id="BJOV01000003">
    <property type="protein sequence ID" value="GEE01116.1"/>
    <property type="molecule type" value="Genomic_DNA"/>
</dbReference>
<protein>
    <submittedName>
        <fullName evidence="12">Arsenic transport integral membrane protein ArsB</fullName>
    </submittedName>
</protein>
<keyword evidence="4" id="KW-0813">Transport</keyword>
<evidence type="ECO:0000256" key="8">
    <source>
        <dbReference type="ARBA" id="ARBA00022989"/>
    </source>
</evidence>
<dbReference type="InterPro" id="IPR004680">
    <property type="entry name" value="Cit_transptr-like_dom"/>
</dbReference>
<evidence type="ECO:0000256" key="3">
    <source>
        <dbReference type="ARBA" id="ARBA00009843"/>
    </source>
</evidence>
<evidence type="ECO:0000256" key="6">
    <source>
        <dbReference type="ARBA" id="ARBA00022692"/>
    </source>
</evidence>
<evidence type="ECO:0000256" key="2">
    <source>
        <dbReference type="ARBA" id="ARBA00006433"/>
    </source>
</evidence>
<dbReference type="OrthoDB" id="9774335at2"/>